<evidence type="ECO:0000256" key="2">
    <source>
        <dbReference type="ARBA" id="ARBA00022679"/>
    </source>
</evidence>
<comment type="pathway">
    <text evidence="5">Cofactor biosynthesis; ubiquinone biosynthesis.</text>
</comment>
<comment type="caution">
    <text evidence="8">The sequence shown here is derived from an EMBL/GenBank/DDBJ whole genome shotgun (WGS) entry which is preliminary data.</text>
</comment>
<evidence type="ECO:0000256" key="1">
    <source>
        <dbReference type="ARBA" id="ARBA00022603"/>
    </source>
</evidence>
<feature type="binding site" evidence="5">
    <location>
        <position position="75"/>
    </location>
    <ligand>
        <name>S-adenosyl-L-methionine</name>
        <dbReference type="ChEBI" id="CHEBI:59789"/>
    </ligand>
</feature>
<dbReference type="SUPFAM" id="SSF53335">
    <property type="entry name" value="S-adenosyl-L-methionine-dependent methyltransferases"/>
    <property type="match status" value="1"/>
</dbReference>
<evidence type="ECO:0000256" key="6">
    <source>
        <dbReference type="SAM" id="MobiDB-lite"/>
    </source>
</evidence>
<sequence>MCHGRGCGPRRGATDNGQSAWPQPASGAFQPGDRAMPQPIPTARTDEIAKFDALAARWWDPSGPMAPLHRMNPLRTGWIGRRLAAAEGRAGTDLSGLSVLDIGCGAGLASEALARMGAAVTGLDAAPAALAAARAHAGAEGLSIDYREGMPEELAAEGRRFDAVVALEVIEHVADRPAFLAALAGLVKPGGLVFLSTLNRTPRSFLLAKVGAEYILRLLPRGTHDWKMFVTPAELGAEARRAGLRVTDIAGMSPVRGGRDWRESRDVSVNYITAMRRD</sequence>
<feature type="binding site" evidence="5">
    <location>
        <position position="103"/>
    </location>
    <ligand>
        <name>S-adenosyl-L-methionine</name>
        <dbReference type="ChEBI" id="CHEBI:59789"/>
    </ligand>
</feature>
<dbReference type="EC" id="2.1.1.64" evidence="5"/>
<organism evidence="8 9">
    <name type="scientific">Teichococcus rhizosphaerae</name>
    <dbReference type="NCBI Taxonomy" id="1335062"/>
    <lineage>
        <taxon>Bacteria</taxon>
        <taxon>Pseudomonadati</taxon>
        <taxon>Pseudomonadota</taxon>
        <taxon>Alphaproteobacteria</taxon>
        <taxon>Acetobacterales</taxon>
        <taxon>Roseomonadaceae</taxon>
        <taxon>Roseomonas</taxon>
    </lineage>
</organism>
<evidence type="ECO:0000256" key="4">
    <source>
        <dbReference type="ARBA" id="ARBA00022691"/>
    </source>
</evidence>
<feature type="domain" description="Methyltransferase type 11" evidence="7">
    <location>
        <begin position="100"/>
        <end position="194"/>
    </location>
</feature>
<keyword evidence="1 5" id="KW-0489">Methyltransferase</keyword>
<comment type="similarity">
    <text evidence="5">Belongs to the methyltransferase superfamily. UbiG/COQ3 family.</text>
</comment>
<keyword evidence="2 5" id="KW-0808">Transferase</keyword>
<dbReference type="InterPro" id="IPR010233">
    <property type="entry name" value="UbiG_MeTrfase"/>
</dbReference>
<reference evidence="8 9" key="1">
    <citation type="submission" date="2017-10" db="EMBL/GenBank/DDBJ databases">
        <authorList>
            <person name="Banno H."/>
            <person name="Chua N.-H."/>
        </authorList>
    </citation>
    <scope>NUCLEOTIDE SEQUENCE [LARGE SCALE GENOMIC DNA]</scope>
    <source>
        <strain evidence="8 9">YW11</strain>
    </source>
</reference>
<keyword evidence="9" id="KW-1185">Reference proteome</keyword>
<accession>A0A2C6ZZ44</accession>
<dbReference type="AlphaFoldDB" id="A0A2C6ZZ44"/>
<gene>
    <name evidence="5" type="primary">ubiG</name>
    <name evidence="8" type="ORF">CR162_20395</name>
</gene>
<feature type="binding site" evidence="5">
    <location>
        <position position="124"/>
    </location>
    <ligand>
        <name>S-adenosyl-L-methionine</name>
        <dbReference type="ChEBI" id="CHEBI:59789"/>
    </ligand>
</feature>
<dbReference type="GO" id="GO:0032259">
    <property type="term" value="P:methylation"/>
    <property type="evidence" value="ECO:0007669"/>
    <property type="project" value="UniProtKB-KW"/>
</dbReference>
<dbReference type="Gene3D" id="3.40.50.150">
    <property type="entry name" value="Vaccinia Virus protein VP39"/>
    <property type="match status" value="1"/>
</dbReference>
<dbReference type="EC" id="2.1.1.222" evidence="5"/>
<evidence type="ECO:0000259" key="7">
    <source>
        <dbReference type="Pfam" id="PF08241"/>
    </source>
</evidence>
<name>A0A2C6ZZ44_9PROT</name>
<feature type="region of interest" description="Disordered" evidence="6">
    <location>
        <begin position="1"/>
        <end position="35"/>
    </location>
</feature>
<dbReference type="GO" id="GO:0061542">
    <property type="term" value="F:3-demethylubiquinol 3-O-methyltransferase activity"/>
    <property type="evidence" value="ECO:0007669"/>
    <property type="project" value="UniProtKB-UniRule"/>
</dbReference>
<dbReference type="InterPro" id="IPR029063">
    <property type="entry name" value="SAM-dependent_MTases_sf"/>
</dbReference>
<proteinExistence type="inferred from homology"/>
<comment type="catalytic activity">
    <reaction evidence="5">
        <text>a 3-demethylubiquinol + S-adenosyl-L-methionine = a ubiquinol + S-adenosyl-L-homocysteine + H(+)</text>
        <dbReference type="Rhea" id="RHEA:44380"/>
        <dbReference type="Rhea" id="RHEA-COMP:9566"/>
        <dbReference type="Rhea" id="RHEA-COMP:10914"/>
        <dbReference type="ChEBI" id="CHEBI:15378"/>
        <dbReference type="ChEBI" id="CHEBI:17976"/>
        <dbReference type="ChEBI" id="CHEBI:57856"/>
        <dbReference type="ChEBI" id="CHEBI:59789"/>
        <dbReference type="ChEBI" id="CHEBI:84422"/>
        <dbReference type="EC" id="2.1.1.64"/>
    </reaction>
</comment>
<evidence type="ECO:0000313" key="8">
    <source>
        <dbReference type="EMBL" id="PHK93088.1"/>
    </source>
</evidence>
<evidence type="ECO:0000313" key="9">
    <source>
        <dbReference type="Proteomes" id="UP000223527"/>
    </source>
</evidence>
<dbReference type="NCBIfam" id="TIGR01983">
    <property type="entry name" value="UbiG"/>
    <property type="match status" value="1"/>
</dbReference>
<evidence type="ECO:0000256" key="3">
    <source>
        <dbReference type="ARBA" id="ARBA00022688"/>
    </source>
</evidence>
<protein>
    <recommendedName>
        <fullName evidence="5">Ubiquinone biosynthesis O-methyltransferase</fullName>
    </recommendedName>
    <alternativeName>
        <fullName evidence="5">2-polyprenyl-6-hydroxyphenol methylase</fullName>
        <ecNumber evidence="5">2.1.1.222</ecNumber>
    </alternativeName>
    <alternativeName>
        <fullName evidence="5">3-demethylubiquinone 3-O-methyltransferase</fullName>
        <ecNumber evidence="5">2.1.1.64</ecNumber>
    </alternativeName>
</protein>
<dbReference type="UniPathway" id="UPA00232"/>
<dbReference type="OrthoDB" id="9801538at2"/>
<dbReference type="EMBL" id="PDNU01000069">
    <property type="protein sequence ID" value="PHK93088.1"/>
    <property type="molecule type" value="Genomic_DNA"/>
</dbReference>
<evidence type="ECO:0000256" key="5">
    <source>
        <dbReference type="HAMAP-Rule" id="MF_00472"/>
    </source>
</evidence>
<feature type="binding site" evidence="5">
    <location>
        <position position="167"/>
    </location>
    <ligand>
        <name>S-adenosyl-L-methionine</name>
        <dbReference type="ChEBI" id="CHEBI:59789"/>
    </ligand>
</feature>
<dbReference type="HAMAP" id="MF_00472">
    <property type="entry name" value="UbiG"/>
    <property type="match status" value="1"/>
</dbReference>
<dbReference type="InterPro" id="IPR013216">
    <property type="entry name" value="Methyltransf_11"/>
</dbReference>
<dbReference type="PANTHER" id="PTHR43464:SF19">
    <property type="entry name" value="UBIQUINONE BIOSYNTHESIS O-METHYLTRANSFERASE, MITOCHONDRIAL"/>
    <property type="match status" value="1"/>
</dbReference>
<keyword evidence="3 5" id="KW-0831">Ubiquinone biosynthesis</keyword>
<dbReference type="Pfam" id="PF08241">
    <property type="entry name" value="Methyltransf_11"/>
    <property type="match status" value="1"/>
</dbReference>
<dbReference type="GO" id="GO:0102208">
    <property type="term" value="F:2-polyprenyl-6-hydroxyphenol methylase activity"/>
    <property type="evidence" value="ECO:0007669"/>
    <property type="project" value="UniProtKB-EC"/>
</dbReference>
<keyword evidence="4 5" id="KW-0949">S-adenosyl-L-methionine</keyword>
<comment type="function">
    <text evidence="5">O-methyltransferase that catalyzes the 2 O-methylation steps in the ubiquinone biosynthetic pathway.</text>
</comment>
<dbReference type="GO" id="GO:0010420">
    <property type="term" value="F:polyprenyldihydroxybenzoate methyltransferase activity"/>
    <property type="evidence" value="ECO:0007669"/>
    <property type="project" value="InterPro"/>
</dbReference>
<dbReference type="Proteomes" id="UP000223527">
    <property type="component" value="Unassembled WGS sequence"/>
</dbReference>
<dbReference type="PANTHER" id="PTHR43464">
    <property type="entry name" value="METHYLTRANSFERASE"/>
    <property type="match status" value="1"/>
</dbReference>
<comment type="catalytic activity">
    <reaction evidence="5">
        <text>a 3-(all-trans-polyprenyl)benzene-1,2-diol + S-adenosyl-L-methionine = a 2-methoxy-6-(all-trans-polyprenyl)phenol + S-adenosyl-L-homocysteine + H(+)</text>
        <dbReference type="Rhea" id="RHEA:31411"/>
        <dbReference type="Rhea" id="RHEA-COMP:9550"/>
        <dbReference type="Rhea" id="RHEA-COMP:9551"/>
        <dbReference type="ChEBI" id="CHEBI:15378"/>
        <dbReference type="ChEBI" id="CHEBI:57856"/>
        <dbReference type="ChEBI" id="CHEBI:59789"/>
        <dbReference type="ChEBI" id="CHEBI:62729"/>
        <dbReference type="ChEBI" id="CHEBI:62731"/>
        <dbReference type="EC" id="2.1.1.222"/>
    </reaction>
</comment>
<dbReference type="CDD" id="cd02440">
    <property type="entry name" value="AdoMet_MTases"/>
    <property type="match status" value="1"/>
</dbReference>